<dbReference type="InterPro" id="IPR045242">
    <property type="entry name" value="Syntaxin"/>
</dbReference>
<feature type="region of interest" description="Disordered" evidence="3">
    <location>
        <begin position="347"/>
        <end position="367"/>
    </location>
</feature>
<proteinExistence type="inferred from homology"/>
<dbReference type="OrthoDB" id="364348at2759"/>
<dbReference type="GO" id="GO:0000149">
    <property type="term" value="F:SNARE binding"/>
    <property type="evidence" value="ECO:0007669"/>
    <property type="project" value="TreeGrafter"/>
</dbReference>
<dbReference type="PANTHER" id="PTHR19957">
    <property type="entry name" value="SYNTAXIN"/>
    <property type="match status" value="1"/>
</dbReference>
<comment type="caution">
    <text evidence="5">The sequence shown here is derived from an EMBL/GenBank/DDBJ whole genome shotgun (WGS) entry which is preliminary data.</text>
</comment>
<dbReference type="Pfam" id="PF14523">
    <property type="entry name" value="Syntaxin_2"/>
    <property type="match status" value="2"/>
</dbReference>
<dbReference type="PROSITE" id="PS50192">
    <property type="entry name" value="T_SNARE"/>
    <property type="match status" value="1"/>
</dbReference>
<dbReference type="EMBL" id="JACGCM010002659">
    <property type="protein sequence ID" value="KAF6137351.1"/>
    <property type="molecule type" value="Genomic_DNA"/>
</dbReference>
<evidence type="ECO:0000256" key="3">
    <source>
        <dbReference type="SAM" id="MobiDB-lite"/>
    </source>
</evidence>
<keyword evidence="2" id="KW-0653">Protein transport</keyword>
<dbReference type="GO" id="GO:0048278">
    <property type="term" value="P:vesicle docking"/>
    <property type="evidence" value="ECO:0007669"/>
    <property type="project" value="TreeGrafter"/>
</dbReference>
<accession>A0A7J7L3Z0</accession>
<protein>
    <recommendedName>
        <fullName evidence="4">t-SNARE coiled-coil homology domain-containing protein</fullName>
    </recommendedName>
</protein>
<evidence type="ECO:0000313" key="6">
    <source>
        <dbReference type="Proteomes" id="UP000541444"/>
    </source>
</evidence>
<dbReference type="Gene3D" id="1.20.5.110">
    <property type="match status" value="1"/>
</dbReference>
<dbReference type="GO" id="GO:0005484">
    <property type="term" value="F:SNAP receptor activity"/>
    <property type="evidence" value="ECO:0007669"/>
    <property type="project" value="TreeGrafter"/>
</dbReference>
<dbReference type="InterPro" id="IPR006011">
    <property type="entry name" value="Syntaxin_N"/>
</dbReference>
<comment type="similarity">
    <text evidence="1">Belongs to the syntaxin family.</text>
</comment>
<feature type="compositionally biased region" description="Polar residues" evidence="3">
    <location>
        <begin position="354"/>
        <end position="367"/>
    </location>
</feature>
<keyword evidence="2" id="KW-0813">Transport</keyword>
<keyword evidence="6" id="KW-1185">Reference proteome</keyword>
<organism evidence="5 6">
    <name type="scientific">Kingdonia uniflora</name>
    <dbReference type="NCBI Taxonomy" id="39325"/>
    <lineage>
        <taxon>Eukaryota</taxon>
        <taxon>Viridiplantae</taxon>
        <taxon>Streptophyta</taxon>
        <taxon>Embryophyta</taxon>
        <taxon>Tracheophyta</taxon>
        <taxon>Spermatophyta</taxon>
        <taxon>Magnoliopsida</taxon>
        <taxon>Ranunculales</taxon>
        <taxon>Circaeasteraceae</taxon>
        <taxon>Kingdonia</taxon>
    </lineage>
</organism>
<dbReference type="GO" id="GO:0006886">
    <property type="term" value="P:intracellular protein transport"/>
    <property type="evidence" value="ECO:0007669"/>
    <property type="project" value="TreeGrafter"/>
</dbReference>
<dbReference type="AlphaFoldDB" id="A0A7J7L3Z0"/>
<dbReference type="GO" id="GO:0012505">
    <property type="term" value="C:endomembrane system"/>
    <property type="evidence" value="ECO:0007669"/>
    <property type="project" value="TreeGrafter"/>
</dbReference>
<evidence type="ECO:0000256" key="1">
    <source>
        <dbReference type="ARBA" id="ARBA00009063"/>
    </source>
</evidence>
<feature type="domain" description="T-SNARE coiled-coil homology" evidence="4">
    <location>
        <begin position="244"/>
        <end position="306"/>
    </location>
</feature>
<reference evidence="5 6" key="1">
    <citation type="journal article" date="2020" name="IScience">
        <title>Genome Sequencing of the Endangered Kingdonia uniflora (Circaeasteraceae, Ranunculales) Reveals Potential Mechanisms of Evolutionary Specialization.</title>
        <authorList>
            <person name="Sun Y."/>
            <person name="Deng T."/>
            <person name="Zhang A."/>
            <person name="Moore M.J."/>
            <person name="Landis J.B."/>
            <person name="Lin N."/>
            <person name="Zhang H."/>
            <person name="Zhang X."/>
            <person name="Huang J."/>
            <person name="Zhang X."/>
            <person name="Sun H."/>
            <person name="Wang H."/>
        </authorList>
    </citation>
    <scope>NUCLEOTIDE SEQUENCE [LARGE SCALE GENOMIC DNA]</scope>
    <source>
        <strain evidence="5">TB1705</strain>
        <tissue evidence="5">Leaf</tissue>
    </source>
</reference>
<evidence type="ECO:0000256" key="2">
    <source>
        <dbReference type="ARBA" id="ARBA00022927"/>
    </source>
</evidence>
<dbReference type="SMART" id="SM00503">
    <property type="entry name" value="SynN"/>
    <property type="match status" value="1"/>
</dbReference>
<dbReference type="SMART" id="SM00397">
    <property type="entry name" value="t_SNARE"/>
    <property type="match status" value="1"/>
</dbReference>
<dbReference type="PANTHER" id="PTHR19957:SF38">
    <property type="entry name" value="LD27581P"/>
    <property type="match status" value="1"/>
</dbReference>
<dbReference type="GO" id="GO:0006906">
    <property type="term" value="P:vesicle fusion"/>
    <property type="evidence" value="ECO:0007669"/>
    <property type="project" value="TreeGrafter"/>
</dbReference>
<dbReference type="InterPro" id="IPR000727">
    <property type="entry name" value="T_SNARE_dom"/>
</dbReference>
<dbReference type="CDD" id="cd15840">
    <property type="entry name" value="SNARE_Qa"/>
    <property type="match status" value="1"/>
</dbReference>
<evidence type="ECO:0000259" key="4">
    <source>
        <dbReference type="PROSITE" id="PS50192"/>
    </source>
</evidence>
<dbReference type="Gene3D" id="1.20.58.70">
    <property type="match status" value="2"/>
</dbReference>
<dbReference type="SUPFAM" id="SSF47661">
    <property type="entry name" value="t-snare proteins"/>
    <property type="match status" value="1"/>
</dbReference>
<dbReference type="Proteomes" id="UP000541444">
    <property type="component" value="Unassembled WGS sequence"/>
</dbReference>
<sequence length="367" mass="40527">MSSQDLDSDAMLAVASVVFQINTVVSTFQRLVNTLGTPKDTPELREKLALVASINLAALKQGKEMHSYTISRGLSTNPFVCGSLVELYSKYRDLVRATMVINQVIEQDTAAWNAIVDNFMIQMRNEGQKTRLHVAQLVRDTSAKLKQASETDQHSKVSASKKITDAKLAKDFQAVLKEFQKAQRLAAQREIAYAPYVPKAVLPSSYTAGKLNISSDKNPEHRALLVEARRQKVLLLDNEIVFNEAITEEEEQRIQEIQQQFGEVNEIFKNLAVLIHDQGITIDDLDSFVDRSHAATEPAKIELAKASKTQNSNSSLVNLSPCVNVDFSSPADLLALSGNLPALGDTWGRPSHPGHSSDSLTNQICRL</sequence>
<gene>
    <name evidence="5" type="ORF">GIB67_036388</name>
</gene>
<name>A0A7J7L3Z0_9MAGN</name>
<dbReference type="GO" id="GO:0031201">
    <property type="term" value="C:SNARE complex"/>
    <property type="evidence" value="ECO:0007669"/>
    <property type="project" value="TreeGrafter"/>
</dbReference>
<dbReference type="InterPro" id="IPR010989">
    <property type="entry name" value="SNARE"/>
</dbReference>
<evidence type="ECO:0000313" key="5">
    <source>
        <dbReference type="EMBL" id="KAF6137351.1"/>
    </source>
</evidence>